<evidence type="ECO:0000256" key="6">
    <source>
        <dbReference type="SAM" id="Phobius"/>
    </source>
</evidence>
<dbReference type="EMBL" id="ML005613">
    <property type="protein sequence ID" value="RKP17956.1"/>
    <property type="molecule type" value="Genomic_DNA"/>
</dbReference>
<feature type="transmembrane region" description="Helical" evidence="6">
    <location>
        <begin position="607"/>
        <end position="627"/>
    </location>
</feature>
<comment type="subcellular location">
    <subcellularLocation>
        <location evidence="1">Cell membrane</location>
        <topology evidence="1">Multi-pass membrane protein</topology>
    </subcellularLocation>
</comment>
<dbReference type="PANTHER" id="PTHR32522">
    <property type="match status" value="1"/>
</dbReference>
<dbReference type="PANTHER" id="PTHR32522:SF5">
    <property type="entry name" value="ABC3 TRANSPORTER PERMEASE PROTEIN DOMAIN-CONTAINING PROTEIN"/>
    <property type="match status" value="1"/>
</dbReference>
<evidence type="ECO:0000256" key="5">
    <source>
        <dbReference type="ARBA" id="ARBA00023136"/>
    </source>
</evidence>
<evidence type="ECO:0000259" key="7">
    <source>
        <dbReference type="Pfam" id="PF02687"/>
    </source>
</evidence>
<feature type="transmembrane region" description="Helical" evidence="6">
    <location>
        <begin position="671"/>
        <end position="689"/>
    </location>
</feature>
<feature type="domain" description="ABC3 transporter permease C-terminal" evidence="7">
    <location>
        <begin position="429"/>
        <end position="547"/>
    </location>
</feature>
<accession>A0A4P9YEX2</accession>
<feature type="transmembrane region" description="Helical" evidence="6">
    <location>
        <begin position="1002"/>
        <end position="1027"/>
    </location>
</feature>
<dbReference type="AlphaFoldDB" id="A0A4P9YEX2"/>
<dbReference type="InterPro" id="IPR003838">
    <property type="entry name" value="ABC3_permease_C"/>
</dbReference>
<reference evidence="9" key="1">
    <citation type="journal article" date="2018" name="Nat. Microbiol.">
        <title>Leveraging single-cell genomics to expand the fungal tree of life.</title>
        <authorList>
            <person name="Ahrendt S.R."/>
            <person name="Quandt C.A."/>
            <person name="Ciobanu D."/>
            <person name="Clum A."/>
            <person name="Salamov A."/>
            <person name="Andreopoulos B."/>
            <person name="Cheng J.F."/>
            <person name="Woyke T."/>
            <person name="Pelin A."/>
            <person name="Henrissat B."/>
            <person name="Reynolds N.K."/>
            <person name="Benny G.L."/>
            <person name="Smith M.E."/>
            <person name="James T.Y."/>
            <person name="Grigoriev I.V."/>
        </authorList>
    </citation>
    <scope>NUCLEOTIDE SEQUENCE [LARGE SCALE GENOMIC DNA]</scope>
    <source>
        <strain evidence="9">CSF55</strain>
    </source>
</reference>
<keyword evidence="2" id="KW-1003">Cell membrane</keyword>
<protein>
    <recommendedName>
        <fullName evidence="7">ABC3 transporter permease C-terminal domain-containing protein</fullName>
    </recommendedName>
</protein>
<evidence type="ECO:0000313" key="9">
    <source>
        <dbReference type="Proteomes" id="UP000281549"/>
    </source>
</evidence>
<feature type="transmembrane region" description="Helical" evidence="6">
    <location>
        <begin position="469"/>
        <end position="497"/>
    </location>
</feature>
<feature type="transmembrane region" description="Helical" evidence="6">
    <location>
        <begin position="79"/>
        <end position="100"/>
    </location>
</feature>
<evidence type="ECO:0000256" key="4">
    <source>
        <dbReference type="ARBA" id="ARBA00022989"/>
    </source>
</evidence>
<name>A0A4P9YEX2_ROZAC</name>
<evidence type="ECO:0000256" key="1">
    <source>
        <dbReference type="ARBA" id="ARBA00004651"/>
    </source>
</evidence>
<sequence length="1130" mass="127160">MPTKELKVDASTENYKIVASRESESPQRYRIELNNNYSEKEDWPNILTFCYNSISLFWAKWKLPFNYAASSNRKDKSSFSIGFVTVLLVVTFLTLLQNALSNTSIIFLHIAEQTVGQIDMLMTPSDLSTFLNFTFIEEATKLRAQGSSPRWVLYGEIEKDNNFVERSTNPTKEMKIDQVSMAFLFIDSERERQAGLGVEWPFETLGEDEILVSSSSLRAIGLQPNVGQRVKMSVDLNSLFQDNGIQTGPLSNSTNNSRNTLGSFLNSIIPEQNITQTIDASDLIDATRLFPNLTGIIGIDNSTQSRVNVTVNSKVLIQNLLQTIDENPWLLIVNSTFTVVGSLDGTYSKVPTALGNYAVFEKIVLKKIMISLSAYMKSTTERKKDFILLTNSIVGSLGDDFDATFSLPLNTALQTSSFISILLDEVLFAVVVVLSMLAVILIYSLLLADIQEKTFEFGMLRTLGLNKNNLLRLLTIQSFYFSLPAILTGIYICYVIYVPLSYVLSNMTFTEIRPYLTFGALILGVSLGIILPFVGSIIPVRRALTKTLRDALDIYHNVVFDTTVSIKRLQDIGVSIIQTLFALFLVVIGILVYYVVPLSFIFNLLSMFFRVLTIILLCLVIGQILMVSSIQPFLERSILSVILYWGSDRILKDVVLKNLQSHRPRNRKTSLMFVICLAYVLFAATMFTMQANSLSDNQSWFAGADIVVTGGTMNNPLPDTALRSYLNTVLVKYNNSSRCIVEDYSFATVPLNSLKNLDDLTIIDNLYFNEATVSVMALEENYLDVSFNAYYMVEKVRPELNFQRTGSGKINFLPSLNTNLSLELTEPPSLVYSGQYAPYDENRLPSNTSKAYLSGVPIAISNSLYENYYFGVDSMVRLIFYLRDMNRQYITHEIPSLPIILLKKLSGFPSISRLVRNRTPLFISLDMYKKILEYSDRLMMPEKPTKISYSRLFIKVKQSVSDFQIEGLVNDINGIVNSDAFNVVNLKADIAATKTASDLIMMFFYVVSFIGMIFCFFVLWLSFTANIRENVWEFGVLRAIGLQVMKLYIYEAVTIVISCIIQGFVIGCVTAVALTLQFNLFTEMPFAFYMNVPLFVVLILFSLVVSCLGAYLPAAEIKDKPVAFVIKGLK</sequence>
<evidence type="ECO:0000256" key="3">
    <source>
        <dbReference type="ARBA" id="ARBA00022692"/>
    </source>
</evidence>
<dbReference type="GO" id="GO:0005886">
    <property type="term" value="C:plasma membrane"/>
    <property type="evidence" value="ECO:0007669"/>
    <property type="project" value="UniProtKB-SubCell"/>
</dbReference>
<feature type="transmembrane region" description="Helical" evidence="6">
    <location>
        <begin position="1086"/>
        <end position="1112"/>
    </location>
</feature>
<dbReference type="Proteomes" id="UP000281549">
    <property type="component" value="Unassembled WGS sequence"/>
</dbReference>
<feature type="transmembrane region" description="Helical" evidence="6">
    <location>
        <begin position="572"/>
        <end position="595"/>
    </location>
</feature>
<gene>
    <name evidence="8" type="ORF">ROZALSC1DRAFT_30291</name>
</gene>
<proteinExistence type="predicted"/>
<evidence type="ECO:0000256" key="2">
    <source>
        <dbReference type="ARBA" id="ARBA00022475"/>
    </source>
</evidence>
<feature type="transmembrane region" description="Helical" evidence="6">
    <location>
        <begin position="1048"/>
        <end position="1074"/>
    </location>
</feature>
<keyword evidence="4 6" id="KW-1133">Transmembrane helix</keyword>
<keyword evidence="5 6" id="KW-0472">Membrane</keyword>
<feature type="transmembrane region" description="Helical" evidence="6">
    <location>
        <begin position="517"/>
        <end position="540"/>
    </location>
</feature>
<keyword evidence="3 6" id="KW-0812">Transmembrane</keyword>
<evidence type="ECO:0000313" key="8">
    <source>
        <dbReference type="EMBL" id="RKP17956.1"/>
    </source>
</evidence>
<feature type="transmembrane region" description="Helical" evidence="6">
    <location>
        <begin position="426"/>
        <end position="448"/>
    </location>
</feature>
<dbReference type="Pfam" id="PF02687">
    <property type="entry name" value="FtsX"/>
    <property type="match status" value="2"/>
</dbReference>
<feature type="domain" description="ABC3 transporter permease C-terminal" evidence="7">
    <location>
        <begin position="1006"/>
        <end position="1118"/>
    </location>
</feature>
<organism evidence="8 9">
    <name type="scientific">Rozella allomycis (strain CSF55)</name>
    <dbReference type="NCBI Taxonomy" id="988480"/>
    <lineage>
        <taxon>Eukaryota</taxon>
        <taxon>Fungi</taxon>
        <taxon>Fungi incertae sedis</taxon>
        <taxon>Cryptomycota</taxon>
        <taxon>Cryptomycota incertae sedis</taxon>
        <taxon>Rozella</taxon>
    </lineage>
</organism>